<gene>
    <name evidence="1" type="ORF">AB4M04_00555</name>
</gene>
<dbReference type="EMBL" id="JBFQXQ010000001">
    <property type="protein sequence ID" value="MEX3170572.1"/>
    <property type="molecule type" value="Genomic_DNA"/>
</dbReference>
<dbReference type="PANTHER" id="PTHR38008:SF2">
    <property type="entry name" value="HEMOLYSIN"/>
    <property type="match status" value="1"/>
</dbReference>
<dbReference type="InterPro" id="IPR005590">
    <property type="entry name" value="DUF333"/>
</dbReference>
<proteinExistence type="predicted"/>
<dbReference type="Pfam" id="PF03891">
    <property type="entry name" value="DUF333"/>
    <property type="match status" value="1"/>
</dbReference>
<reference evidence="1 2" key="1">
    <citation type="submission" date="2024-07" db="EMBL/GenBank/DDBJ databases">
        <title>Genomes of novel Serratia strains from suburban soil.</title>
        <authorList>
            <person name="Markert E.X."/>
            <person name="Severe K."/>
            <person name="Severe L."/>
            <person name="Twing K.I."/>
            <person name="Ward L.M."/>
        </authorList>
    </citation>
    <scope>NUCLEOTIDE SEQUENCE [LARGE SCALE GENOMIC DNA]</scope>
    <source>
        <strain evidence="1 2">3C-UT</strain>
    </source>
</reference>
<name>A0ABV3UCH0_9GAMM</name>
<evidence type="ECO:0000313" key="1">
    <source>
        <dbReference type="EMBL" id="MEX3170572.1"/>
    </source>
</evidence>
<evidence type="ECO:0000313" key="2">
    <source>
        <dbReference type="Proteomes" id="UP001558101"/>
    </source>
</evidence>
<dbReference type="RefSeq" id="WP_261413274.1">
    <property type="nucleotide sequence ID" value="NZ_CAMKID010000001.1"/>
</dbReference>
<comment type="caution">
    <text evidence="1">The sequence shown here is derived from an EMBL/GenBank/DDBJ whole genome shotgun (WGS) entry which is preliminary data.</text>
</comment>
<dbReference type="Proteomes" id="UP001558101">
    <property type="component" value="Unassembled WGS sequence"/>
</dbReference>
<organism evidence="1 2">
    <name type="scientific">Serratia quinivorans</name>
    <dbReference type="NCBI Taxonomy" id="137545"/>
    <lineage>
        <taxon>Bacteria</taxon>
        <taxon>Pseudomonadati</taxon>
        <taxon>Pseudomonadota</taxon>
        <taxon>Gammaproteobacteria</taxon>
        <taxon>Enterobacterales</taxon>
        <taxon>Yersiniaceae</taxon>
        <taxon>Serratia</taxon>
    </lineage>
</organism>
<dbReference type="PANTHER" id="PTHR38008">
    <property type="entry name" value="HEMOLYSIN-RELATED"/>
    <property type="match status" value="1"/>
</dbReference>
<protein>
    <submittedName>
        <fullName evidence="1">DUF333 domain-containing protein</fullName>
    </submittedName>
</protein>
<accession>A0ABV3UCH0</accession>
<keyword evidence="2" id="KW-1185">Reference proteome</keyword>
<sequence length="87" mass="9601">MKKILMISLFAGMAMLQGCTMNSNDAPPPPKMKPIGMANPADVYCTEIGGKLNTKQNANGQYSTCTLPDGQEIESWELFRRDHPVKK</sequence>
<dbReference type="PROSITE" id="PS51257">
    <property type="entry name" value="PROKAR_LIPOPROTEIN"/>
    <property type="match status" value="1"/>
</dbReference>